<dbReference type="AlphaFoldDB" id="A0A6L2N3L2"/>
<feature type="transmembrane region" description="Helical" evidence="1">
    <location>
        <begin position="381"/>
        <end position="399"/>
    </location>
</feature>
<dbReference type="EMBL" id="BKCJ010008146">
    <property type="protein sequence ID" value="GEU80790.1"/>
    <property type="molecule type" value="Genomic_DNA"/>
</dbReference>
<sequence>MDSIENLVSLPKLVIEKGEAVLKTLLGEAASESGAMLADVVRYIRFKNQMTIFFKASQLAEKKGLKMKPTGLKTLVPLIEACSLEEDEKIQDKWAAIIANVAALESDPVFNRNCIKLFGQLSAEELVIMDHCYEEFHKSGGETKFSLSDLKIRLYIENLTSLGLLQLEEIEYDPDSIEEGGNIKAEGYFEASWVFVADFALGLQALAGIRKYLLQPGIWFACSTTYWVKGAGLGMGLSASTWLAFDTGVFQDAVPSADFHFLRTVLDGERMAGNRVLGGVPEDFVFAVPVQIPAIGFEYLDDVGGGSLHRQYCLFYHAKPQFGVASEKGVTEFKAALPRVGRDYCANMSTGNSWPSDKQEAYAATMRDLWKQENDLMSARFGWFTTLQGLLFAALGFAWQHELRAIVNTLCGLGLAVVVSTMVVFWFGMKAWRTLGDIWDTKLATYTGPPITGYKNTKKVWWKNIVPTPWWVLPVAFLGVWVYIVWYLNHYGLTSVDQPTVQQTEQKQPLDASVRQPGSVNQVAPTVNPEPVILPATAGSAR</sequence>
<proteinExistence type="predicted"/>
<keyword evidence="1" id="KW-1133">Transmembrane helix</keyword>
<keyword evidence="1" id="KW-0472">Membrane</keyword>
<comment type="caution">
    <text evidence="2">The sequence shown here is derived from an EMBL/GenBank/DDBJ whole genome shotgun (WGS) entry which is preliminary data.</text>
</comment>
<feature type="transmembrane region" description="Helical" evidence="1">
    <location>
        <begin position="406"/>
        <end position="427"/>
    </location>
</feature>
<feature type="transmembrane region" description="Helical" evidence="1">
    <location>
        <begin position="470"/>
        <end position="488"/>
    </location>
</feature>
<protein>
    <submittedName>
        <fullName evidence="2">Uncharacterized protein</fullName>
    </submittedName>
</protein>
<evidence type="ECO:0000313" key="2">
    <source>
        <dbReference type="EMBL" id="GEU80790.1"/>
    </source>
</evidence>
<dbReference type="InterPro" id="IPR025506">
    <property type="entry name" value="Abi_alpha"/>
</dbReference>
<gene>
    <name evidence="2" type="ORF">Tci_052768</name>
</gene>
<dbReference type="Pfam" id="PF14337">
    <property type="entry name" value="Abi_alpha"/>
    <property type="match status" value="1"/>
</dbReference>
<evidence type="ECO:0000256" key="1">
    <source>
        <dbReference type="SAM" id="Phobius"/>
    </source>
</evidence>
<reference evidence="2" key="1">
    <citation type="journal article" date="2019" name="Sci. Rep.">
        <title>Draft genome of Tanacetum cinerariifolium, the natural source of mosquito coil.</title>
        <authorList>
            <person name="Yamashiro T."/>
            <person name="Shiraishi A."/>
            <person name="Satake H."/>
            <person name="Nakayama K."/>
        </authorList>
    </citation>
    <scope>NUCLEOTIDE SEQUENCE</scope>
</reference>
<name>A0A6L2N3L2_TANCI</name>
<organism evidence="2">
    <name type="scientific">Tanacetum cinerariifolium</name>
    <name type="common">Dalmatian daisy</name>
    <name type="synonym">Chrysanthemum cinerariifolium</name>
    <dbReference type="NCBI Taxonomy" id="118510"/>
    <lineage>
        <taxon>Eukaryota</taxon>
        <taxon>Viridiplantae</taxon>
        <taxon>Streptophyta</taxon>
        <taxon>Embryophyta</taxon>
        <taxon>Tracheophyta</taxon>
        <taxon>Spermatophyta</taxon>
        <taxon>Magnoliopsida</taxon>
        <taxon>eudicotyledons</taxon>
        <taxon>Gunneridae</taxon>
        <taxon>Pentapetalae</taxon>
        <taxon>asterids</taxon>
        <taxon>campanulids</taxon>
        <taxon>Asterales</taxon>
        <taxon>Asteraceae</taxon>
        <taxon>Asteroideae</taxon>
        <taxon>Anthemideae</taxon>
        <taxon>Anthemidinae</taxon>
        <taxon>Tanacetum</taxon>
    </lineage>
</organism>
<keyword evidence="1" id="KW-0812">Transmembrane</keyword>
<accession>A0A6L2N3L2</accession>